<dbReference type="EMBL" id="FTMP01000004">
    <property type="protein sequence ID" value="SIQ46354.1"/>
    <property type="molecule type" value="Genomic_DNA"/>
</dbReference>
<feature type="domain" description="HAMP" evidence="11">
    <location>
        <begin position="322"/>
        <end position="376"/>
    </location>
</feature>
<reference evidence="13 14" key="1">
    <citation type="submission" date="2017-01" db="EMBL/GenBank/DDBJ databases">
        <authorList>
            <person name="Mah S.A."/>
            <person name="Swanson W.J."/>
            <person name="Moy G.W."/>
            <person name="Vacquier V.D."/>
        </authorList>
    </citation>
    <scope>NUCLEOTIDE SEQUENCE [LARGE SCALE GENOMIC DNA]</scope>
    <source>
        <strain evidence="13 14">RU36E</strain>
    </source>
</reference>
<evidence type="ECO:0000256" key="7">
    <source>
        <dbReference type="PROSITE-ProRule" id="PRU00284"/>
    </source>
</evidence>
<keyword evidence="3 9" id="KW-1133">Transmembrane helix</keyword>
<dbReference type="InterPro" id="IPR003660">
    <property type="entry name" value="HAMP_dom"/>
</dbReference>
<proteinExistence type="inferred from homology"/>
<evidence type="ECO:0000313" key="13">
    <source>
        <dbReference type="EMBL" id="SIQ46354.1"/>
    </source>
</evidence>
<dbReference type="Proteomes" id="UP000185841">
    <property type="component" value="Unassembled WGS sequence"/>
</dbReference>
<evidence type="ECO:0000256" key="9">
    <source>
        <dbReference type="SAM" id="Phobius"/>
    </source>
</evidence>
<evidence type="ECO:0000256" key="3">
    <source>
        <dbReference type="ARBA" id="ARBA00022989"/>
    </source>
</evidence>
<dbReference type="PANTHER" id="PTHR32089:SF119">
    <property type="entry name" value="METHYL-ACCEPTING CHEMOTAXIS PROTEIN CTPL"/>
    <property type="match status" value="1"/>
</dbReference>
<keyword evidence="4 9" id="KW-0472">Membrane</keyword>
<keyword evidence="5 7" id="KW-0807">Transducer</keyword>
<feature type="compositionally biased region" description="Basic and acidic residues" evidence="8">
    <location>
        <begin position="398"/>
        <end position="411"/>
    </location>
</feature>
<dbReference type="Pfam" id="PF12729">
    <property type="entry name" value="4HB_MCP_1"/>
    <property type="match status" value="1"/>
</dbReference>
<accession>A0A1N6SZB6</accession>
<dbReference type="CDD" id="cd06225">
    <property type="entry name" value="HAMP"/>
    <property type="match status" value="1"/>
</dbReference>
<dbReference type="SMART" id="SM01358">
    <property type="entry name" value="HBM"/>
    <property type="match status" value="1"/>
</dbReference>
<evidence type="ECO:0000259" key="11">
    <source>
        <dbReference type="PROSITE" id="PS50885"/>
    </source>
</evidence>
<dbReference type="InterPro" id="IPR032255">
    <property type="entry name" value="HBM"/>
</dbReference>
<feature type="transmembrane region" description="Helical" evidence="9">
    <location>
        <begin position="303"/>
        <end position="325"/>
    </location>
</feature>
<dbReference type="GO" id="GO:0016020">
    <property type="term" value="C:membrane"/>
    <property type="evidence" value="ECO:0007669"/>
    <property type="project" value="UniProtKB-SubCell"/>
</dbReference>
<evidence type="ECO:0000256" key="8">
    <source>
        <dbReference type="SAM" id="MobiDB-lite"/>
    </source>
</evidence>
<dbReference type="Pfam" id="PF00015">
    <property type="entry name" value="MCPsignal"/>
    <property type="match status" value="1"/>
</dbReference>
<organism evidence="13 14">
    <name type="scientific">Aquipseudomonas alcaligenes</name>
    <name type="common">Pseudomonas alcaligenes</name>
    <dbReference type="NCBI Taxonomy" id="43263"/>
    <lineage>
        <taxon>Bacteria</taxon>
        <taxon>Pseudomonadati</taxon>
        <taxon>Pseudomonadota</taxon>
        <taxon>Gammaproteobacteria</taxon>
        <taxon>Pseudomonadales</taxon>
        <taxon>Pseudomonadaceae</taxon>
        <taxon>Aquipseudomonas</taxon>
    </lineage>
</organism>
<evidence type="ECO:0000259" key="10">
    <source>
        <dbReference type="PROSITE" id="PS50111"/>
    </source>
</evidence>
<evidence type="ECO:0000313" key="14">
    <source>
        <dbReference type="Proteomes" id="UP000185841"/>
    </source>
</evidence>
<sequence>MQWFADLRIAYKIAIAPAVLCALLVVVGVVSSLSLRSVSQSVQAVTQDLGPSLEQLAQLADATARLQLAVQLYARSGDAAVAQQVIELEQRLQGLQQATASRLQGTQHQQLLADIERLRREYSELFRTQLVPLSQQRQALVAGELGLHGPAIEKALTSVLENAQQDFNLDAVFYSSAAMRHLLLGSQYFYQFLQENQEEQAKAYARELSFAQSSMSALLQRTSSQSTQDKLTGALQSLEKYKAAAEKVTELVRARNATLQKMDALEPQIAQRAADLQASIMQAMSAAGQAVDHTAVQVNRVQWGLVLVALLFGGALAYGVGRALVGTIGRINLMLRDIAEGEGDLTRRLPIQGRDDLGALAQSFNTFVEKIRQTVAEVTTASATLEREADQLQASADSAHRDVEQQRDESQHTASAMAQMAASAQDMARRAEEAAELSGQALSTAEQGRSRVEGNLNSMQQLAGQFSRLAGEVESLRGDSERIGSVLEVIRAIAEQTNLLALNAAIEAARAGEQGRGFAVVADEVRSLAQRTQQSTQEIQEIIQTLQQRTRAASDTMGESQHAVRDAGQRAEQASAALIEIATAVAAIDQTIQHITHAAVEQAQVAETVGEGAARASDINAHTFATVEQTRTAASRIKQMEDQLHRLIAQFRI</sequence>
<evidence type="ECO:0000259" key="12">
    <source>
        <dbReference type="PROSITE" id="PS51753"/>
    </source>
</evidence>
<protein>
    <submittedName>
        <fullName evidence="13">Methyl-accepting chemotaxis sensory transducer</fullName>
    </submittedName>
</protein>
<gene>
    <name evidence="13" type="ORF">SAMN05878282_104220</name>
</gene>
<dbReference type="SMART" id="SM00304">
    <property type="entry name" value="HAMP"/>
    <property type="match status" value="1"/>
</dbReference>
<feature type="compositionally biased region" description="Low complexity" evidence="8">
    <location>
        <begin position="414"/>
        <end position="426"/>
    </location>
</feature>
<dbReference type="PROSITE" id="PS51753">
    <property type="entry name" value="HBM"/>
    <property type="match status" value="1"/>
</dbReference>
<feature type="domain" description="HBM" evidence="12">
    <location>
        <begin position="48"/>
        <end position="288"/>
    </location>
</feature>
<evidence type="ECO:0000256" key="6">
    <source>
        <dbReference type="ARBA" id="ARBA00029447"/>
    </source>
</evidence>
<dbReference type="SUPFAM" id="SSF58104">
    <property type="entry name" value="Methyl-accepting chemotaxis protein (MCP) signaling domain"/>
    <property type="match status" value="1"/>
</dbReference>
<comment type="similarity">
    <text evidence="6">Belongs to the methyl-accepting chemotaxis (MCP) protein family.</text>
</comment>
<dbReference type="FunFam" id="1.10.287.950:FF:000001">
    <property type="entry name" value="Methyl-accepting chemotaxis sensory transducer"/>
    <property type="match status" value="1"/>
</dbReference>
<evidence type="ECO:0000256" key="1">
    <source>
        <dbReference type="ARBA" id="ARBA00004141"/>
    </source>
</evidence>
<dbReference type="InterPro" id="IPR004089">
    <property type="entry name" value="MCPsignal_dom"/>
</dbReference>
<feature type="region of interest" description="Disordered" evidence="8">
    <location>
        <begin position="390"/>
        <end position="451"/>
    </location>
</feature>
<dbReference type="PANTHER" id="PTHR32089">
    <property type="entry name" value="METHYL-ACCEPTING CHEMOTAXIS PROTEIN MCPB"/>
    <property type="match status" value="1"/>
</dbReference>
<dbReference type="SMART" id="SM00283">
    <property type="entry name" value="MA"/>
    <property type="match status" value="1"/>
</dbReference>
<dbReference type="Pfam" id="PF00672">
    <property type="entry name" value="HAMP"/>
    <property type="match status" value="1"/>
</dbReference>
<dbReference type="InterPro" id="IPR024478">
    <property type="entry name" value="HlyB_4HB_MCP"/>
</dbReference>
<keyword evidence="2 9" id="KW-0812">Transmembrane</keyword>
<dbReference type="PROSITE" id="PS50111">
    <property type="entry name" value="CHEMOTAXIS_TRANSDUC_2"/>
    <property type="match status" value="1"/>
</dbReference>
<dbReference type="PROSITE" id="PS50885">
    <property type="entry name" value="HAMP"/>
    <property type="match status" value="1"/>
</dbReference>
<dbReference type="AlphaFoldDB" id="A0A1N6SZB6"/>
<feature type="domain" description="Methyl-accepting transducer" evidence="10">
    <location>
        <begin position="381"/>
        <end position="617"/>
    </location>
</feature>
<dbReference type="GO" id="GO:0007165">
    <property type="term" value="P:signal transduction"/>
    <property type="evidence" value="ECO:0007669"/>
    <property type="project" value="UniProtKB-KW"/>
</dbReference>
<comment type="subcellular location">
    <subcellularLocation>
        <location evidence="1">Membrane</location>
        <topology evidence="1">Multi-pass membrane protein</topology>
    </subcellularLocation>
</comment>
<dbReference type="CDD" id="cd11386">
    <property type="entry name" value="MCP_signal"/>
    <property type="match status" value="1"/>
</dbReference>
<dbReference type="GO" id="GO:0006935">
    <property type="term" value="P:chemotaxis"/>
    <property type="evidence" value="ECO:0007669"/>
    <property type="project" value="UniProtKB-ARBA"/>
</dbReference>
<evidence type="ECO:0000256" key="5">
    <source>
        <dbReference type="ARBA" id="ARBA00023224"/>
    </source>
</evidence>
<name>A0A1N6SZB6_AQUAC</name>
<evidence type="ECO:0000256" key="4">
    <source>
        <dbReference type="ARBA" id="ARBA00023136"/>
    </source>
</evidence>
<evidence type="ECO:0000256" key="2">
    <source>
        <dbReference type="ARBA" id="ARBA00022692"/>
    </source>
</evidence>
<dbReference type="Gene3D" id="1.10.287.950">
    <property type="entry name" value="Methyl-accepting chemotaxis protein"/>
    <property type="match status" value="1"/>
</dbReference>